<dbReference type="RefSeq" id="XP_003176035.1">
    <property type="nucleotide sequence ID" value="XM_003175987.1"/>
</dbReference>
<feature type="compositionally biased region" description="Polar residues" evidence="1">
    <location>
        <begin position="41"/>
        <end position="51"/>
    </location>
</feature>
<dbReference type="InterPro" id="IPR045250">
    <property type="entry name" value="p23-like"/>
</dbReference>
<sequence>MANPSMTWWQRSSDSDPKKNYIGLRFSVPDLGSPDKPNPTPTTQNDAGLSTPQKEKSAEAKPAPQKEEAKPAQTKNDALDEKVFYGPGESRIVVTPTTISFTGYSTTKKTLYNAELKLAGKVDPKSATCVIKEECPDTTVEVRKEELNAKYWITLTEGKKPNLLTTDFEKWLDEDEQEPENENVETGPSSLDFDFTKQMASMTGMPGTEGIGAGDIEQAQMGDDDSEMPELEGEGEEEEEEAATSTGKPKIEELP</sequence>
<dbReference type="GO" id="GO:0006457">
    <property type="term" value="P:protein folding"/>
    <property type="evidence" value="ECO:0007669"/>
    <property type="project" value="TreeGrafter"/>
</dbReference>
<evidence type="ECO:0000256" key="1">
    <source>
        <dbReference type="SAM" id="MobiDB-lite"/>
    </source>
</evidence>
<feature type="region of interest" description="Disordered" evidence="1">
    <location>
        <begin position="197"/>
        <end position="255"/>
    </location>
</feature>
<dbReference type="InterPro" id="IPR008978">
    <property type="entry name" value="HSP20-like_chaperone"/>
</dbReference>
<organism evidence="3">
    <name type="scientific">Arthroderma gypseum (strain ATCC MYA-4604 / CBS 118893)</name>
    <name type="common">Microsporum gypseum</name>
    <dbReference type="NCBI Taxonomy" id="535722"/>
    <lineage>
        <taxon>Eukaryota</taxon>
        <taxon>Fungi</taxon>
        <taxon>Dikarya</taxon>
        <taxon>Ascomycota</taxon>
        <taxon>Pezizomycotina</taxon>
        <taxon>Eurotiomycetes</taxon>
        <taxon>Eurotiomycetidae</taxon>
        <taxon>Onygenales</taxon>
        <taxon>Arthrodermataceae</taxon>
        <taxon>Nannizzia</taxon>
    </lineage>
</organism>
<dbReference type="STRING" id="535722.E5R354"/>
<feature type="region of interest" description="Disordered" evidence="1">
    <location>
        <begin position="1"/>
        <end position="79"/>
    </location>
</feature>
<feature type="compositionally biased region" description="Polar residues" evidence="1">
    <location>
        <begin position="1"/>
        <end position="12"/>
    </location>
</feature>
<proteinExistence type="predicted"/>
<dbReference type="AlphaFoldDB" id="E5R354"/>
<reference evidence="3" key="1">
    <citation type="journal article" date="2012" name="MBio">
        <title>Comparative genome analysis of Trichophyton rubrum and related dermatophytes reveals candidate genes involved in infection.</title>
        <authorList>
            <person name="Martinez D.A."/>
            <person name="Oliver B.G."/>
            <person name="Graeser Y."/>
            <person name="Goldberg J.M."/>
            <person name="Li W."/>
            <person name="Martinez-Rossi N.M."/>
            <person name="Monod M."/>
            <person name="Shelest E."/>
            <person name="Barton R.C."/>
            <person name="Birch E."/>
            <person name="Brakhage A.A."/>
            <person name="Chen Z."/>
            <person name="Gurr S.J."/>
            <person name="Heiman D."/>
            <person name="Heitman J."/>
            <person name="Kosti I."/>
            <person name="Rossi A."/>
            <person name="Saif S."/>
            <person name="Samalova M."/>
            <person name="Saunders C.W."/>
            <person name="Shea T."/>
            <person name="Summerbell R.C."/>
            <person name="Xu J."/>
            <person name="Young S."/>
            <person name="Zeng Q."/>
            <person name="Birren B.W."/>
            <person name="Cuomo C.A."/>
            <person name="White T.C."/>
        </authorList>
    </citation>
    <scope>NUCLEOTIDE SEQUENCE [LARGE SCALE GENOMIC DNA]</scope>
    <source>
        <strain evidence="3">ATCC MYA-4604 / CBS 118893</strain>
    </source>
</reference>
<dbReference type="GO" id="GO:0005829">
    <property type="term" value="C:cytosol"/>
    <property type="evidence" value="ECO:0007669"/>
    <property type="project" value="TreeGrafter"/>
</dbReference>
<dbReference type="Gene3D" id="2.60.40.790">
    <property type="match status" value="1"/>
</dbReference>
<dbReference type="PANTHER" id="PTHR22932:SF1">
    <property type="entry name" value="CO-CHAPERONE PROTEIN DAF-41"/>
    <property type="match status" value="1"/>
</dbReference>
<dbReference type="GO" id="GO:0005634">
    <property type="term" value="C:nucleus"/>
    <property type="evidence" value="ECO:0007669"/>
    <property type="project" value="TreeGrafter"/>
</dbReference>
<accession>E5R354</accession>
<keyword evidence="3" id="KW-1185">Reference proteome</keyword>
<dbReference type="EMBL" id="DS989822">
    <property type="protein sequence ID" value="EFQ97083.1"/>
    <property type="molecule type" value="Genomic_DNA"/>
</dbReference>
<evidence type="ECO:0000313" key="2">
    <source>
        <dbReference type="EMBL" id="EFQ97083.1"/>
    </source>
</evidence>
<dbReference type="OrthoDB" id="1564555at2759"/>
<dbReference type="GO" id="GO:0051087">
    <property type="term" value="F:protein-folding chaperone binding"/>
    <property type="evidence" value="ECO:0007669"/>
    <property type="project" value="TreeGrafter"/>
</dbReference>
<dbReference type="HOGENOM" id="CLU_078883_0_0_1"/>
<name>E5R354_ARTGP</name>
<dbReference type="GO" id="GO:0051131">
    <property type="term" value="P:chaperone-mediated protein complex assembly"/>
    <property type="evidence" value="ECO:0007669"/>
    <property type="project" value="TreeGrafter"/>
</dbReference>
<dbReference type="GO" id="GO:0051879">
    <property type="term" value="F:Hsp90 protein binding"/>
    <property type="evidence" value="ECO:0007669"/>
    <property type="project" value="InterPro"/>
</dbReference>
<protein>
    <recommendedName>
        <fullName evidence="4">CS domain-containing protein</fullName>
    </recommendedName>
</protein>
<dbReference type="Proteomes" id="UP000002669">
    <property type="component" value="Unassembled WGS sequence"/>
</dbReference>
<gene>
    <name evidence="2" type="ORF">MGYG_00126</name>
</gene>
<dbReference type="OMA" id="EEGPYWP"/>
<feature type="compositionally biased region" description="Basic and acidic residues" evidence="1">
    <location>
        <begin position="53"/>
        <end position="70"/>
    </location>
</feature>
<dbReference type="VEuPathDB" id="FungiDB:MGYG_00126"/>
<dbReference type="PANTHER" id="PTHR22932">
    <property type="entry name" value="TELOMERASE-BINDING PROTEIN P23 HSP90 CO-CHAPERONE"/>
    <property type="match status" value="1"/>
</dbReference>
<dbReference type="SUPFAM" id="SSF49764">
    <property type="entry name" value="HSP20-like chaperones"/>
    <property type="match status" value="1"/>
</dbReference>
<dbReference type="GeneID" id="10031346"/>
<feature type="compositionally biased region" description="Acidic residues" evidence="1">
    <location>
        <begin position="222"/>
        <end position="242"/>
    </location>
</feature>
<dbReference type="InParanoid" id="E5R354"/>
<evidence type="ECO:0008006" key="4">
    <source>
        <dbReference type="Google" id="ProtNLM"/>
    </source>
</evidence>
<evidence type="ECO:0000313" key="3">
    <source>
        <dbReference type="Proteomes" id="UP000002669"/>
    </source>
</evidence>
<dbReference type="FunCoup" id="E5R354">
    <property type="interactions" value="1155"/>
</dbReference>
<dbReference type="eggNOG" id="KOG3158">
    <property type="taxonomic scope" value="Eukaryota"/>
</dbReference>